<keyword evidence="5" id="KW-0238">DNA-binding</keyword>
<comment type="similarity">
    <text evidence="1">Belongs to the replication factor A protein 1 family.</text>
</comment>
<evidence type="ECO:0000259" key="7">
    <source>
        <dbReference type="Pfam" id="PF08646"/>
    </source>
</evidence>
<protein>
    <recommendedName>
        <fullName evidence="7">Replication factor A C-terminal domain-containing protein</fullName>
    </recommendedName>
</protein>
<dbReference type="InterPro" id="IPR013955">
    <property type="entry name" value="Rep_factor-A_C"/>
</dbReference>
<dbReference type="EMBL" id="JAUIZM010000009">
    <property type="protein sequence ID" value="KAK1364446.1"/>
    <property type="molecule type" value="Genomic_DNA"/>
</dbReference>
<evidence type="ECO:0000313" key="9">
    <source>
        <dbReference type="Proteomes" id="UP001237642"/>
    </source>
</evidence>
<keyword evidence="9" id="KW-1185">Reference proteome</keyword>
<dbReference type="GO" id="GO:0003677">
    <property type="term" value="F:DNA binding"/>
    <property type="evidence" value="ECO:0007669"/>
    <property type="project" value="UniProtKB-KW"/>
</dbReference>
<gene>
    <name evidence="8" type="ORF">POM88_040007</name>
</gene>
<feature type="domain" description="Replication factor A C-terminal" evidence="7">
    <location>
        <begin position="272"/>
        <end position="391"/>
    </location>
</feature>
<dbReference type="PANTHER" id="PTHR47165:SF4">
    <property type="entry name" value="OS03G0429900 PROTEIN"/>
    <property type="match status" value="1"/>
</dbReference>
<keyword evidence="6" id="KW-0472">Membrane</keyword>
<dbReference type="Proteomes" id="UP001237642">
    <property type="component" value="Unassembled WGS sequence"/>
</dbReference>
<keyword evidence="2" id="KW-0479">Metal-binding</keyword>
<reference evidence="8" key="2">
    <citation type="submission" date="2023-05" db="EMBL/GenBank/DDBJ databases">
        <authorList>
            <person name="Schelkunov M.I."/>
        </authorList>
    </citation>
    <scope>NUCLEOTIDE SEQUENCE</scope>
    <source>
        <strain evidence="8">Hsosn_3</strain>
        <tissue evidence="8">Leaf</tissue>
    </source>
</reference>
<name>A0AAD8HCD8_9APIA</name>
<dbReference type="AlphaFoldDB" id="A0AAD8HCD8"/>
<dbReference type="SUPFAM" id="SSF50249">
    <property type="entry name" value="Nucleic acid-binding proteins"/>
    <property type="match status" value="1"/>
</dbReference>
<keyword evidence="3" id="KW-0863">Zinc-finger</keyword>
<dbReference type="InterPro" id="IPR047192">
    <property type="entry name" value="Euk_RPA1_DBD_C"/>
</dbReference>
<organism evidence="8 9">
    <name type="scientific">Heracleum sosnowskyi</name>
    <dbReference type="NCBI Taxonomy" id="360622"/>
    <lineage>
        <taxon>Eukaryota</taxon>
        <taxon>Viridiplantae</taxon>
        <taxon>Streptophyta</taxon>
        <taxon>Embryophyta</taxon>
        <taxon>Tracheophyta</taxon>
        <taxon>Spermatophyta</taxon>
        <taxon>Magnoliopsida</taxon>
        <taxon>eudicotyledons</taxon>
        <taxon>Gunneridae</taxon>
        <taxon>Pentapetalae</taxon>
        <taxon>asterids</taxon>
        <taxon>campanulids</taxon>
        <taxon>Apiales</taxon>
        <taxon>Apiaceae</taxon>
        <taxon>Apioideae</taxon>
        <taxon>apioid superclade</taxon>
        <taxon>Tordylieae</taxon>
        <taxon>Tordyliinae</taxon>
        <taxon>Heracleum</taxon>
    </lineage>
</organism>
<dbReference type="InterPro" id="IPR012340">
    <property type="entry name" value="NA-bd_OB-fold"/>
</dbReference>
<keyword evidence="4" id="KW-0862">Zinc</keyword>
<feature type="transmembrane region" description="Helical" evidence="6">
    <location>
        <begin position="99"/>
        <end position="119"/>
    </location>
</feature>
<dbReference type="PANTHER" id="PTHR47165">
    <property type="entry name" value="OS03G0429900 PROTEIN"/>
    <property type="match status" value="1"/>
</dbReference>
<evidence type="ECO:0000256" key="4">
    <source>
        <dbReference type="ARBA" id="ARBA00022833"/>
    </source>
</evidence>
<dbReference type="InterPro" id="IPR011009">
    <property type="entry name" value="Kinase-like_dom_sf"/>
</dbReference>
<dbReference type="GO" id="GO:0008270">
    <property type="term" value="F:zinc ion binding"/>
    <property type="evidence" value="ECO:0007669"/>
    <property type="project" value="UniProtKB-KW"/>
</dbReference>
<reference evidence="8" key="1">
    <citation type="submission" date="2023-02" db="EMBL/GenBank/DDBJ databases">
        <title>Genome of toxic invasive species Heracleum sosnowskyi carries increased number of genes despite the absence of recent whole-genome duplications.</title>
        <authorList>
            <person name="Schelkunov M."/>
            <person name="Shtratnikova V."/>
            <person name="Makarenko M."/>
            <person name="Klepikova A."/>
            <person name="Omelchenko D."/>
            <person name="Novikova G."/>
            <person name="Obukhova E."/>
            <person name="Bogdanov V."/>
            <person name="Penin A."/>
            <person name="Logacheva M."/>
        </authorList>
    </citation>
    <scope>NUCLEOTIDE SEQUENCE</scope>
    <source>
        <strain evidence="8">Hsosn_3</strain>
        <tissue evidence="8">Leaf</tissue>
    </source>
</reference>
<dbReference type="Pfam" id="PF08646">
    <property type="entry name" value="Rep_fac-A_C"/>
    <property type="match status" value="1"/>
</dbReference>
<accession>A0AAD8HCD8</accession>
<dbReference type="Gene3D" id="2.40.50.140">
    <property type="entry name" value="Nucleic acid-binding proteins"/>
    <property type="match status" value="1"/>
</dbReference>
<dbReference type="CDD" id="cd04476">
    <property type="entry name" value="RPA1_DBD_C"/>
    <property type="match status" value="1"/>
</dbReference>
<evidence type="ECO:0000256" key="1">
    <source>
        <dbReference type="ARBA" id="ARBA00005690"/>
    </source>
</evidence>
<proteinExistence type="inferred from homology"/>
<dbReference type="SUPFAM" id="SSF56112">
    <property type="entry name" value="Protein kinase-like (PK-like)"/>
    <property type="match status" value="1"/>
</dbReference>
<evidence type="ECO:0000256" key="6">
    <source>
        <dbReference type="SAM" id="Phobius"/>
    </source>
</evidence>
<evidence type="ECO:0000313" key="8">
    <source>
        <dbReference type="EMBL" id="KAK1364446.1"/>
    </source>
</evidence>
<keyword evidence="6" id="KW-1133">Transmembrane helix</keyword>
<evidence type="ECO:0000256" key="2">
    <source>
        <dbReference type="ARBA" id="ARBA00022723"/>
    </source>
</evidence>
<dbReference type="Gene3D" id="1.10.510.10">
    <property type="entry name" value="Transferase(Phosphotransferase) domain 1"/>
    <property type="match status" value="1"/>
</dbReference>
<keyword evidence="6" id="KW-0812">Transmembrane</keyword>
<evidence type="ECO:0000256" key="5">
    <source>
        <dbReference type="ARBA" id="ARBA00023125"/>
    </source>
</evidence>
<evidence type="ECO:0000256" key="3">
    <source>
        <dbReference type="ARBA" id="ARBA00022771"/>
    </source>
</evidence>
<sequence length="458" mass="51279">MVRWWQMTVYGEKNIVKFRLTDGRHSHKVTVWGALVVSTDASYKAIKEATVIVIVSSCKLKNFRNREFREGKKSRIGNWFGGLLYSAGQQANEAVQDQLSALSFTILAVIFGAGLVTSLSPCTLSVLPLTLGYIGTPEFMAPELYEEEYDQLIDIYAFVTSGIRHASFVKVKDPEVRAFIEKCIAKVSDRLSARELLMDLFLHSDGNNESLGRSIQTNPHAADFSEEGYVPQEKSFYSPARSDVVPAPVIETLSLKELSEKTSSEFLKTNFLCKVKVKHIEQTDNWWYNGCPKNKCNEKVTKLEGKYRCAKCTRNYPLPHKKYRIVVLAEDDTEAFNVVLLDRTAKRIIGKTVTKLMAEAITDDSTKEYPLQIKEICGKDVSLQIELNDDNIHLSSTVYTANDAYSTAVAYSSTSETTIYGIEHSGFGDNIVIEVSDSGNTPGRLKKFFASRSTAVLE</sequence>
<comment type="caution">
    <text evidence="8">The sequence shown here is derived from an EMBL/GenBank/DDBJ whole genome shotgun (WGS) entry which is preliminary data.</text>
</comment>